<dbReference type="GO" id="GO:0007155">
    <property type="term" value="P:cell adhesion"/>
    <property type="evidence" value="ECO:0007669"/>
    <property type="project" value="UniProtKB-KW"/>
</dbReference>
<evidence type="ECO:0000256" key="1">
    <source>
        <dbReference type="ARBA" id="ARBA00004245"/>
    </source>
</evidence>
<dbReference type="Proteomes" id="UP000694392">
    <property type="component" value="Unplaced"/>
</dbReference>
<dbReference type="GO" id="GO:0005925">
    <property type="term" value="C:focal adhesion"/>
    <property type="evidence" value="ECO:0007669"/>
    <property type="project" value="UniProtKB-SubCell"/>
</dbReference>
<dbReference type="GO" id="GO:0016477">
    <property type="term" value="P:cell migration"/>
    <property type="evidence" value="ECO:0007669"/>
    <property type="project" value="TreeGrafter"/>
</dbReference>
<dbReference type="Pfam" id="PF14604">
    <property type="entry name" value="SH3_9"/>
    <property type="match status" value="1"/>
</dbReference>
<gene>
    <name evidence="16" type="primary">CASS4</name>
</gene>
<dbReference type="GO" id="GO:0051897">
    <property type="term" value="P:positive regulation of phosphatidylinositol 3-kinase/protein kinase B signal transduction"/>
    <property type="evidence" value="ECO:0007669"/>
    <property type="project" value="Ensembl"/>
</dbReference>
<feature type="region of interest" description="Disordered" evidence="14">
    <location>
        <begin position="657"/>
        <end position="676"/>
    </location>
</feature>
<keyword evidence="9" id="KW-0206">Cytoskeleton</keyword>
<sequence>MDKGIGINPATQNSLAKALYDNKAECSEELAFRKGDILTVLEQSVLGSEGWWKCSLHGRQGLAPANRLQLLTSSQADLLPLPTQHHSLALPANLQNIYQVPKSSTVSSTYERMDSWMKPPPATVSSSRVQETYQVPALAAQLLSEKTQCSTNQDQFTLPRVCRVSVPNIKIEMYDVPLPVRRVSLFTQRCATPPETRKGSKLLPSTEYFPEEQQQLYDIPSSPEKARINVQKETPPGNVYDVPPTNARETDISIPTASLGKYLGHCNTLPNPQKSDWIYDIPVSPEKPRLKQAAHNHSPGKQVLYDIPPTRFGSGLQNVPPTNNKGKVVDLQTYDIPAQRKLSFPGAPHYDVPPTRDMPLLQQNGNYDVPSSFLALRAENQKFQQNVYDIPKELSAVSGSTKEAEKSNCSSRDNTYSVPPQLSRDAKLDQDRLSVSSLESRTSTISTSSSASTESFSSTASLEEPTKEVTLELNLAIEMLTKLQHSVSSSVASLMIFVSSKWRHQEHLEKNIDEIHRAVEHIKVSLGEFLDFAWAIKANAACLTDHNLQTRIKKQLNILTDSFQIIVETRESLNNCKWSLEVLLVKKPQNSPDDLDRFVMLARTIPDDLKRFVSIIIANGKLLFRKSCKEKDTVETKVDTEFKRVKPIPLPRRREFESIQRNTLDKPNESKLSSEKSNDIIEDCDYVQLQKPAGVEQTTKTLSAKEVAKNTTDLKTEESPPTRKLSTVSKQDPTKKITLSDPCRLYFDALQKAISEFNHSLSNNQPPEKFIAHSKLIIMVGQKLVDSLCQEVLAKDARNDILCCSSRFCSLLKNLAVDTKTAAMQYPNSDAARELQNRADEISKYTQQFRVTMK</sequence>
<reference evidence="16" key="2">
    <citation type="submission" date="2025-09" db="UniProtKB">
        <authorList>
            <consortium name="Ensembl"/>
        </authorList>
    </citation>
    <scope>IDENTIFICATION</scope>
</reference>
<feature type="region of interest" description="Disordered" evidence="14">
    <location>
        <begin position="397"/>
        <end position="435"/>
    </location>
</feature>
<proteinExistence type="inferred from homology"/>
<dbReference type="GO" id="GO:1990782">
    <property type="term" value="F:protein tyrosine kinase binding"/>
    <property type="evidence" value="ECO:0007669"/>
    <property type="project" value="Ensembl"/>
</dbReference>
<feature type="domain" description="SH3" evidence="15">
    <location>
        <begin position="11"/>
        <end position="73"/>
    </location>
</feature>
<dbReference type="PANTHER" id="PTHR10654">
    <property type="entry name" value="CAS SCAFFOLDING PROTEIN"/>
    <property type="match status" value="1"/>
</dbReference>
<dbReference type="FunFam" id="1.20.120.830:FF:000001">
    <property type="entry name" value="BCAR1 scaffold protein, Cas family member"/>
    <property type="match status" value="1"/>
</dbReference>
<evidence type="ECO:0000256" key="5">
    <source>
        <dbReference type="ARBA" id="ARBA00022490"/>
    </source>
</evidence>
<dbReference type="InterPro" id="IPR037362">
    <property type="entry name" value="CAS_fam"/>
</dbReference>
<evidence type="ECO:0000256" key="4">
    <source>
        <dbReference type="ARBA" id="ARBA00022443"/>
    </source>
</evidence>
<dbReference type="Ensembl" id="ENSSPUT00000002404.1">
    <property type="protein sequence ID" value="ENSSPUP00000002267.1"/>
    <property type="gene ID" value="ENSSPUG00000001765.1"/>
</dbReference>
<dbReference type="InterPro" id="IPR014928">
    <property type="entry name" value="Serine_rich_dom"/>
</dbReference>
<evidence type="ECO:0000256" key="10">
    <source>
        <dbReference type="ARBA" id="ARBA00055892"/>
    </source>
</evidence>
<evidence type="ECO:0000256" key="13">
    <source>
        <dbReference type="PROSITE-ProRule" id="PRU00192"/>
    </source>
</evidence>
<dbReference type="InterPro" id="IPR021901">
    <property type="entry name" value="CAS_C"/>
</dbReference>
<dbReference type="GO" id="GO:1900026">
    <property type="term" value="P:positive regulation of substrate adhesion-dependent cell spreading"/>
    <property type="evidence" value="ECO:0007669"/>
    <property type="project" value="Ensembl"/>
</dbReference>
<dbReference type="InterPro" id="IPR035744">
    <property type="entry name" value="CASS4_SH3"/>
</dbReference>
<dbReference type="InterPro" id="IPR001452">
    <property type="entry name" value="SH3_domain"/>
</dbReference>
<dbReference type="InterPro" id="IPR036028">
    <property type="entry name" value="SH3-like_dom_sf"/>
</dbReference>
<dbReference type="PANTHER" id="PTHR10654:SF19">
    <property type="entry name" value="CAS SCAFFOLDING PROTEIN FAMILY MEMBER 4"/>
    <property type="match status" value="1"/>
</dbReference>
<evidence type="ECO:0000256" key="14">
    <source>
        <dbReference type="SAM" id="MobiDB-lite"/>
    </source>
</evidence>
<dbReference type="Gene3D" id="2.30.30.40">
    <property type="entry name" value="SH3 Domains"/>
    <property type="match status" value="1"/>
</dbReference>
<keyword evidence="4 13" id="KW-0728">SH3 domain</keyword>
<evidence type="ECO:0000256" key="12">
    <source>
        <dbReference type="ARBA" id="ARBA00071492"/>
    </source>
</evidence>
<evidence type="ECO:0000256" key="6">
    <source>
        <dbReference type="ARBA" id="ARBA00022553"/>
    </source>
</evidence>
<comment type="subunit">
    <text evidence="11">Interacts (via SH3 domain) with PTK2/FAK1 (via C-terminus).</text>
</comment>
<dbReference type="CDD" id="cd12000">
    <property type="entry name" value="SH3_CASS4"/>
    <property type="match status" value="1"/>
</dbReference>
<evidence type="ECO:0000256" key="9">
    <source>
        <dbReference type="ARBA" id="ARBA00023212"/>
    </source>
</evidence>
<evidence type="ECO:0000256" key="3">
    <source>
        <dbReference type="ARBA" id="ARBA00007848"/>
    </source>
</evidence>
<feature type="compositionally biased region" description="Polar residues" evidence="14">
    <location>
        <begin position="397"/>
        <end position="420"/>
    </location>
</feature>
<dbReference type="Pfam" id="PF12026">
    <property type="entry name" value="CAS_C"/>
    <property type="match status" value="1"/>
</dbReference>
<evidence type="ECO:0000256" key="11">
    <source>
        <dbReference type="ARBA" id="ARBA00064074"/>
    </source>
</evidence>
<dbReference type="PRINTS" id="PR00452">
    <property type="entry name" value="SH3DOMAIN"/>
</dbReference>
<feature type="compositionally biased region" description="Basic and acidic residues" evidence="14">
    <location>
        <begin position="706"/>
        <end position="721"/>
    </location>
</feature>
<protein>
    <recommendedName>
        <fullName evidence="12">Cas scaffolding protein family member 4</fullName>
    </recommendedName>
</protein>
<dbReference type="SMART" id="SM00326">
    <property type="entry name" value="SH3"/>
    <property type="match status" value="1"/>
</dbReference>
<dbReference type="FunFam" id="2.30.30.40:FF:000147">
    <property type="entry name" value="Cas scaffold protein family member 4"/>
    <property type="match status" value="1"/>
</dbReference>
<dbReference type="InterPro" id="IPR038319">
    <property type="entry name" value="Serine_rich_sf"/>
</dbReference>
<evidence type="ECO:0000313" key="16">
    <source>
        <dbReference type="Ensembl" id="ENSSPUP00000002267.1"/>
    </source>
</evidence>
<dbReference type="Gene3D" id="1.20.120.230">
    <property type="entry name" value="Alpha-catenin/vinculin-like"/>
    <property type="match status" value="1"/>
</dbReference>
<dbReference type="GO" id="GO:0030335">
    <property type="term" value="P:positive regulation of cell migration"/>
    <property type="evidence" value="ECO:0007669"/>
    <property type="project" value="Ensembl"/>
</dbReference>
<reference evidence="16" key="1">
    <citation type="submission" date="2025-08" db="UniProtKB">
        <authorList>
            <consortium name="Ensembl"/>
        </authorList>
    </citation>
    <scope>IDENTIFICATION</scope>
</reference>
<keyword evidence="6" id="KW-0597">Phosphoprotein</keyword>
<dbReference type="GO" id="GO:0007169">
    <property type="term" value="P:cell surface receptor protein tyrosine kinase signaling pathway"/>
    <property type="evidence" value="ECO:0007669"/>
    <property type="project" value="TreeGrafter"/>
</dbReference>
<evidence type="ECO:0000256" key="7">
    <source>
        <dbReference type="ARBA" id="ARBA00022889"/>
    </source>
</evidence>
<dbReference type="Pfam" id="PF08824">
    <property type="entry name" value="Serine_rich"/>
    <property type="match status" value="1"/>
</dbReference>
<comment type="subcellular location">
    <subcellularLocation>
        <location evidence="2">Cell junction</location>
        <location evidence="2">Focal adhesion</location>
    </subcellularLocation>
    <subcellularLocation>
        <location evidence="1">Cytoplasm</location>
        <location evidence="1">Cytoskeleton</location>
    </subcellularLocation>
</comment>
<organism evidence="16 17">
    <name type="scientific">Sphenodon punctatus</name>
    <name type="common">Tuatara</name>
    <name type="synonym">Hatteria punctata</name>
    <dbReference type="NCBI Taxonomy" id="8508"/>
    <lineage>
        <taxon>Eukaryota</taxon>
        <taxon>Metazoa</taxon>
        <taxon>Chordata</taxon>
        <taxon>Craniata</taxon>
        <taxon>Vertebrata</taxon>
        <taxon>Euteleostomi</taxon>
        <taxon>Lepidosauria</taxon>
        <taxon>Sphenodontia</taxon>
        <taxon>Sphenodontidae</taxon>
        <taxon>Sphenodon</taxon>
    </lineage>
</organism>
<comment type="function">
    <text evidence="10">Docking protein that plays a role in tyrosine kinase-based signaling related to cell adhesion and cell spreading. Regulates PTK2/FAK1 activity, focal adhesion integrity, and cell spreading.</text>
</comment>
<keyword evidence="7" id="KW-0130">Cell adhesion</keyword>
<dbReference type="GO" id="GO:0005737">
    <property type="term" value="C:cytoplasm"/>
    <property type="evidence" value="ECO:0007669"/>
    <property type="project" value="Ensembl"/>
</dbReference>
<dbReference type="AlphaFoldDB" id="A0A8D0G8L5"/>
<evidence type="ECO:0000256" key="8">
    <source>
        <dbReference type="ARBA" id="ARBA00022949"/>
    </source>
</evidence>
<dbReference type="GeneTree" id="ENSGT00950000183008"/>
<keyword evidence="17" id="KW-1185">Reference proteome</keyword>
<dbReference type="Gene3D" id="1.20.120.830">
    <property type="entry name" value="Serine-rich domain"/>
    <property type="match status" value="1"/>
</dbReference>
<feature type="region of interest" description="Disordered" evidence="14">
    <location>
        <begin position="698"/>
        <end position="733"/>
    </location>
</feature>
<keyword evidence="5" id="KW-0963">Cytoplasm</keyword>
<evidence type="ECO:0000259" key="15">
    <source>
        <dbReference type="PROSITE" id="PS50002"/>
    </source>
</evidence>
<comment type="similarity">
    <text evidence="3">Belongs to the CAS family.</text>
</comment>
<dbReference type="PROSITE" id="PS50002">
    <property type="entry name" value="SH3"/>
    <property type="match status" value="1"/>
</dbReference>
<keyword evidence="8" id="KW-0965">Cell junction</keyword>
<evidence type="ECO:0000256" key="2">
    <source>
        <dbReference type="ARBA" id="ARBA00004246"/>
    </source>
</evidence>
<accession>A0A8D0G8L5</accession>
<dbReference type="GO" id="GO:0005856">
    <property type="term" value="C:cytoskeleton"/>
    <property type="evidence" value="ECO:0007669"/>
    <property type="project" value="UniProtKB-SubCell"/>
</dbReference>
<evidence type="ECO:0000313" key="17">
    <source>
        <dbReference type="Proteomes" id="UP000694392"/>
    </source>
</evidence>
<dbReference type="SUPFAM" id="SSF50044">
    <property type="entry name" value="SH3-domain"/>
    <property type="match status" value="1"/>
</dbReference>
<dbReference type="GO" id="GO:0005886">
    <property type="term" value="C:plasma membrane"/>
    <property type="evidence" value="ECO:0007669"/>
    <property type="project" value="TreeGrafter"/>
</dbReference>
<name>A0A8D0G8L5_SPHPU</name>